<dbReference type="GO" id="GO:0005436">
    <property type="term" value="F:sodium:phosphate symporter activity"/>
    <property type="evidence" value="ECO:0007669"/>
    <property type="project" value="InterPro"/>
</dbReference>
<evidence type="ECO:0000256" key="3">
    <source>
        <dbReference type="ARBA" id="ARBA00022692"/>
    </source>
</evidence>
<evidence type="ECO:0000256" key="2">
    <source>
        <dbReference type="ARBA" id="ARBA00022475"/>
    </source>
</evidence>
<keyword evidence="2" id="KW-1003">Cell membrane</keyword>
<feature type="transmembrane region" description="Helical" evidence="6">
    <location>
        <begin position="106"/>
        <end position="127"/>
    </location>
</feature>
<dbReference type="PaxDb" id="522772-Dacet_1227"/>
<dbReference type="HOGENOM" id="CLU_025623_0_1_0"/>
<dbReference type="PANTHER" id="PTHR10010:SF46">
    <property type="entry name" value="SODIUM-DEPENDENT PHOSPHATE TRANSPORT PROTEIN 2B"/>
    <property type="match status" value="1"/>
</dbReference>
<organism evidence="8 9">
    <name type="scientific">Denitrovibrio acetiphilus (strain DSM 12809 / NBRC 114555 / N2460)</name>
    <dbReference type="NCBI Taxonomy" id="522772"/>
    <lineage>
        <taxon>Bacteria</taxon>
        <taxon>Pseudomonadati</taxon>
        <taxon>Deferribacterota</taxon>
        <taxon>Deferribacteres</taxon>
        <taxon>Deferribacterales</taxon>
        <taxon>Geovibrionaceae</taxon>
        <taxon>Denitrovibrio</taxon>
    </lineage>
</organism>
<dbReference type="Gene3D" id="1.20.58.220">
    <property type="entry name" value="Phosphate transport system protein phou homolog 2, domain 2"/>
    <property type="match status" value="1"/>
</dbReference>
<dbReference type="eggNOG" id="COG1283">
    <property type="taxonomic scope" value="Bacteria"/>
</dbReference>
<dbReference type="RefSeq" id="WP_013010521.1">
    <property type="nucleotide sequence ID" value="NC_013943.1"/>
</dbReference>
<keyword evidence="5 6" id="KW-0472">Membrane</keyword>
<evidence type="ECO:0000256" key="6">
    <source>
        <dbReference type="SAM" id="Phobius"/>
    </source>
</evidence>
<name>D4H7K0_DENA2</name>
<dbReference type="InterPro" id="IPR026022">
    <property type="entry name" value="PhoU_dom"/>
</dbReference>
<dbReference type="NCBIfam" id="TIGR00704">
    <property type="entry name" value="NaPi_cotrn_rel"/>
    <property type="match status" value="1"/>
</dbReference>
<dbReference type="SUPFAM" id="SSF109755">
    <property type="entry name" value="PhoU-like"/>
    <property type="match status" value="1"/>
</dbReference>
<dbReference type="GO" id="GO:0044341">
    <property type="term" value="P:sodium-dependent phosphate transport"/>
    <property type="evidence" value="ECO:0007669"/>
    <property type="project" value="InterPro"/>
</dbReference>
<feature type="transmembrane region" description="Helical" evidence="6">
    <location>
        <begin position="249"/>
        <end position="270"/>
    </location>
</feature>
<keyword evidence="3 6" id="KW-0812">Transmembrane</keyword>
<evidence type="ECO:0000313" key="8">
    <source>
        <dbReference type="EMBL" id="ADD67999.1"/>
    </source>
</evidence>
<dbReference type="InterPro" id="IPR003841">
    <property type="entry name" value="Na/Pi_transpt"/>
</dbReference>
<dbReference type="InterPro" id="IPR004633">
    <property type="entry name" value="NaPi_cotrn-rel/YqeW-like"/>
</dbReference>
<evidence type="ECO:0000256" key="5">
    <source>
        <dbReference type="ARBA" id="ARBA00023136"/>
    </source>
</evidence>
<dbReference type="KEGG" id="dap:Dacet_1227"/>
<sequence length="556" mass="61133">MHELNWGAILFGFIGGLGLFLYGMKLMSEGLQKTAGSSLKNIIEKFTSNRFIGVLVGTLVTVIVQSSSATTVMVVSFVNAGLMNLFQALSVVLGANIGTTITAQLIAFKITKFALPAIGLGVGLALFSKDARKRYYGEIILGFGLLFFGLSVMKQAFIPLKEAKEFADLFVYLSVNPVAAAAAGAILTVIVQSSSATIGITIAMASTGLLDFHAAAALVLGENIGTTITANLAALGGSRTAKQAAFGHFLLNFFGVAYMLIFLSFLIKFIDFYTPGAVDFVAADGTKPYIARHVANLHTAFNIINMVIFLPFIHILARICERVIKSEPKKKKGQLLRLDDNMAKTPSIAIAQAKIEVEEMSKLPIEMLKLTQEALVTNCSKLKEVKKIEAKLDELNHEFSAFLTLLTQQNISERTSHIINDLTHVIHNLEKIGDHVENIARFKDKMLKKDISFSHDAEQEVLNLMDVVLRFTEQTIHFYNNPGSITTLDTSDEDLIDNMRKKFKNNHMKRLSKGNCEINSGIVFVDIINNLEKIGDHVYNIAQVMMYSKDETLHKA</sequence>
<dbReference type="Proteomes" id="UP000002012">
    <property type="component" value="Chromosome"/>
</dbReference>
<dbReference type="FunCoup" id="D4H7K0">
    <property type="interactions" value="58"/>
</dbReference>
<dbReference type="STRING" id="522772.Dacet_1227"/>
<feature type="transmembrane region" description="Helical" evidence="6">
    <location>
        <begin position="139"/>
        <end position="157"/>
    </location>
</feature>
<dbReference type="PANTHER" id="PTHR10010">
    <property type="entry name" value="SOLUTE CARRIER FAMILY 34 SODIUM PHOSPHATE , MEMBER 2-RELATED"/>
    <property type="match status" value="1"/>
</dbReference>
<feature type="transmembrane region" description="Helical" evidence="6">
    <location>
        <begin position="6"/>
        <end position="27"/>
    </location>
</feature>
<dbReference type="GO" id="GO:0005886">
    <property type="term" value="C:plasma membrane"/>
    <property type="evidence" value="ECO:0007669"/>
    <property type="project" value="UniProtKB-SubCell"/>
</dbReference>
<dbReference type="Pfam" id="PF01895">
    <property type="entry name" value="PhoU"/>
    <property type="match status" value="2"/>
</dbReference>
<dbReference type="InterPro" id="IPR038078">
    <property type="entry name" value="PhoU-like_sf"/>
</dbReference>
<evidence type="ECO:0000256" key="1">
    <source>
        <dbReference type="ARBA" id="ARBA00004651"/>
    </source>
</evidence>
<keyword evidence="9" id="KW-1185">Reference proteome</keyword>
<feature type="transmembrane region" description="Helical" evidence="6">
    <location>
        <begin position="169"/>
        <end position="191"/>
    </location>
</feature>
<gene>
    <name evidence="8" type="ordered locus">Dacet_1227</name>
</gene>
<dbReference type="InParanoid" id="D4H7K0"/>
<keyword evidence="4 6" id="KW-1133">Transmembrane helix</keyword>
<dbReference type="EMBL" id="CP001968">
    <property type="protein sequence ID" value="ADD67999.1"/>
    <property type="molecule type" value="Genomic_DNA"/>
</dbReference>
<evidence type="ECO:0000313" key="9">
    <source>
        <dbReference type="Proteomes" id="UP000002012"/>
    </source>
</evidence>
<feature type="domain" description="PhoU" evidence="7">
    <location>
        <begin position="357"/>
        <end position="441"/>
    </location>
</feature>
<dbReference type="Pfam" id="PF02690">
    <property type="entry name" value="Na_Pi_cotrans"/>
    <property type="match status" value="2"/>
</dbReference>
<dbReference type="AlphaFoldDB" id="D4H7K0"/>
<evidence type="ECO:0000256" key="4">
    <source>
        <dbReference type="ARBA" id="ARBA00022989"/>
    </source>
</evidence>
<feature type="transmembrane region" description="Helical" evidence="6">
    <location>
        <begin position="300"/>
        <end position="320"/>
    </location>
</feature>
<evidence type="ECO:0000259" key="7">
    <source>
        <dbReference type="Pfam" id="PF01895"/>
    </source>
</evidence>
<proteinExistence type="predicted"/>
<comment type="subcellular location">
    <subcellularLocation>
        <location evidence="1">Cell membrane</location>
        <topology evidence="1">Multi-pass membrane protein</topology>
    </subcellularLocation>
</comment>
<feature type="domain" description="PhoU" evidence="7">
    <location>
        <begin position="492"/>
        <end position="544"/>
    </location>
</feature>
<accession>D4H7K0</accession>
<feature type="transmembrane region" description="Helical" evidence="6">
    <location>
        <begin position="48"/>
        <end position="66"/>
    </location>
</feature>
<dbReference type="NCBIfam" id="NF037997">
    <property type="entry name" value="Na_Pi_symport"/>
    <property type="match status" value="1"/>
</dbReference>
<feature type="transmembrane region" description="Helical" evidence="6">
    <location>
        <begin position="197"/>
        <end position="220"/>
    </location>
</feature>
<protein>
    <submittedName>
        <fullName evidence="8">Na/Pi-cotransporter II-related protein</fullName>
    </submittedName>
</protein>
<reference evidence="8 9" key="1">
    <citation type="journal article" date="2010" name="Stand. Genomic Sci.">
        <title>Complete genome sequence of Denitrovibrio acetiphilus type strain (N2460).</title>
        <authorList>
            <person name="Kiss H."/>
            <person name="Lang E."/>
            <person name="Lapidus A."/>
            <person name="Copeland A."/>
            <person name="Nolan M."/>
            <person name="Glavina Del Rio T."/>
            <person name="Chen F."/>
            <person name="Lucas S."/>
            <person name="Tice H."/>
            <person name="Cheng J.F."/>
            <person name="Han C."/>
            <person name="Goodwin L."/>
            <person name="Pitluck S."/>
            <person name="Liolios K."/>
            <person name="Pati A."/>
            <person name="Ivanova N."/>
            <person name="Mavromatis K."/>
            <person name="Chen A."/>
            <person name="Palaniappan K."/>
            <person name="Land M."/>
            <person name="Hauser L."/>
            <person name="Chang Y.J."/>
            <person name="Jeffries C.D."/>
            <person name="Detter J.C."/>
            <person name="Brettin T."/>
            <person name="Spring S."/>
            <person name="Rohde M."/>
            <person name="Goker M."/>
            <person name="Woyke T."/>
            <person name="Bristow J."/>
            <person name="Eisen J.A."/>
            <person name="Markowitz V."/>
            <person name="Hugenholtz P."/>
            <person name="Kyrpides N.C."/>
            <person name="Klenk H.P."/>
        </authorList>
    </citation>
    <scope>NUCLEOTIDE SEQUENCE [LARGE SCALE GENOMIC DNA]</scope>
    <source>
        <strain evidence="9">DSM 12809 / NBRC 114555 / N2460</strain>
    </source>
</reference>
<dbReference type="OrthoDB" id="9763003at2"/>